<evidence type="ECO:0000313" key="8">
    <source>
        <dbReference type="Proteomes" id="UP000481153"/>
    </source>
</evidence>
<feature type="transmembrane region" description="Helical" evidence="5">
    <location>
        <begin position="526"/>
        <end position="544"/>
    </location>
</feature>
<keyword evidence="4 5" id="KW-0472">Membrane</keyword>
<dbReference type="Pfam" id="PF13906">
    <property type="entry name" value="AA_permease_C"/>
    <property type="match status" value="1"/>
</dbReference>
<evidence type="ECO:0000256" key="2">
    <source>
        <dbReference type="ARBA" id="ARBA00022692"/>
    </source>
</evidence>
<accession>A0A6G0XD86</accession>
<feature type="transmembrane region" description="Helical" evidence="5">
    <location>
        <begin position="205"/>
        <end position="224"/>
    </location>
</feature>
<protein>
    <recommendedName>
        <fullName evidence="6">Cationic amino acid transporter C-terminal domain-containing protein</fullName>
    </recommendedName>
</protein>
<evidence type="ECO:0000313" key="7">
    <source>
        <dbReference type="EMBL" id="KAF0737969.1"/>
    </source>
</evidence>
<reference evidence="7 8" key="1">
    <citation type="submission" date="2019-07" db="EMBL/GenBank/DDBJ databases">
        <title>Genomics analysis of Aphanomyces spp. identifies a new class of oomycete effector associated with host adaptation.</title>
        <authorList>
            <person name="Gaulin E."/>
        </authorList>
    </citation>
    <scope>NUCLEOTIDE SEQUENCE [LARGE SCALE GENOMIC DNA]</scope>
    <source>
        <strain evidence="7 8">ATCC 201684</strain>
    </source>
</reference>
<evidence type="ECO:0000256" key="3">
    <source>
        <dbReference type="ARBA" id="ARBA00022989"/>
    </source>
</evidence>
<dbReference type="InterPro" id="IPR002293">
    <property type="entry name" value="AA/rel_permease1"/>
</dbReference>
<feature type="transmembrane region" description="Helical" evidence="5">
    <location>
        <begin position="123"/>
        <end position="144"/>
    </location>
</feature>
<dbReference type="GO" id="GO:0016020">
    <property type="term" value="C:membrane"/>
    <property type="evidence" value="ECO:0007669"/>
    <property type="project" value="UniProtKB-SubCell"/>
</dbReference>
<dbReference type="GO" id="GO:0015171">
    <property type="term" value="F:amino acid transmembrane transporter activity"/>
    <property type="evidence" value="ECO:0007669"/>
    <property type="project" value="TreeGrafter"/>
</dbReference>
<feature type="domain" description="Cationic amino acid transporter C-terminal" evidence="6">
    <location>
        <begin position="522"/>
        <end position="571"/>
    </location>
</feature>
<comment type="caution">
    <text evidence="7">The sequence shown here is derived from an EMBL/GenBank/DDBJ whole genome shotgun (WGS) entry which is preliminary data.</text>
</comment>
<evidence type="ECO:0000259" key="6">
    <source>
        <dbReference type="Pfam" id="PF13906"/>
    </source>
</evidence>
<feature type="transmembrane region" description="Helical" evidence="5">
    <location>
        <begin position="439"/>
        <end position="459"/>
    </location>
</feature>
<dbReference type="PANTHER" id="PTHR43243">
    <property type="entry name" value="INNER MEMBRANE TRANSPORTER YGJI-RELATED"/>
    <property type="match status" value="1"/>
</dbReference>
<sequence>MKHEDVSVKALDAQPGASRSVWLRAFWCKSLGRLQDELHHDVHHRTLSDFDLLMIGIGGTVGSGVFATAGLIARFYAGPSAVLSWILAGLGCILSGAAFMELSGLIPAHGSTYAYSYHALGEYPAVVAGFLLTLEYGIACAGNARAWSSKFAVWLELIFNVQGPAWMKPENTSIDLYACFLMTACVLIVLCGLDIGKRLINAITLTKIAVVLFIIIAGLSKFHPEYMEPFIPPASVSPATGQTVFGWPGIMLGASASFYGYIGYDEVCCLAGEAINPRKNIPRAVLGTVIGAAILSILATLSVVGMQRYQFIDVDESYGEAFKAVGYAWASPIVATGEVLTMPVGILIGFLAQPRVQCAMAKDGLLPPLFGQLDASGNPRVGAAITGVIVIALATFVEFQVLWNFISLGILLAFNMTNLSLLVVRYGHGTQIKLRKTSMRLNLVLALFGLSSFLSALHWQHGAIAPSTSILKDSFETYMGVAGVYVALTFTLVMAACVIVLWFNLPTHFEDEELGDEGKGLFHCPGVPFVPCIAIFFNWLLVVQMPADTVLMMAAWIGIATVVYLGYGLRHGLANTA</sequence>
<feature type="transmembrane region" description="Helical" evidence="5">
    <location>
        <begin position="174"/>
        <end position="193"/>
    </location>
</feature>
<dbReference type="Proteomes" id="UP000481153">
    <property type="component" value="Unassembled WGS sequence"/>
</dbReference>
<feature type="transmembrane region" description="Helical" evidence="5">
    <location>
        <begin position="82"/>
        <end position="102"/>
    </location>
</feature>
<feature type="transmembrane region" description="Helical" evidence="5">
    <location>
        <begin position="405"/>
        <end position="427"/>
    </location>
</feature>
<proteinExistence type="predicted"/>
<comment type="subcellular location">
    <subcellularLocation>
        <location evidence="1">Membrane</location>
        <topology evidence="1">Multi-pass membrane protein</topology>
    </subcellularLocation>
</comment>
<dbReference type="EMBL" id="VJMJ01000079">
    <property type="protein sequence ID" value="KAF0737969.1"/>
    <property type="molecule type" value="Genomic_DNA"/>
</dbReference>
<dbReference type="Gene3D" id="1.20.1740.10">
    <property type="entry name" value="Amino acid/polyamine transporter I"/>
    <property type="match status" value="2"/>
</dbReference>
<evidence type="ECO:0000256" key="4">
    <source>
        <dbReference type="ARBA" id="ARBA00023136"/>
    </source>
</evidence>
<evidence type="ECO:0000256" key="5">
    <source>
        <dbReference type="SAM" id="Phobius"/>
    </source>
</evidence>
<organism evidence="7 8">
    <name type="scientific">Aphanomyces euteiches</name>
    <dbReference type="NCBI Taxonomy" id="100861"/>
    <lineage>
        <taxon>Eukaryota</taxon>
        <taxon>Sar</taxon>
        <taxon>Stramenopiles</taxon>
        <taxon>Oomycota</taxon>
        <taxon>Saprolegniomycetes</taxon>
        <taxon>Saprolegniales</taxon>
        <taxon>Verrucalvaceae</taxon>
        <taxon>Aphanomyces</taxon>
    </lineage>
</organism>
<feature type="transmembrane region" description="Helical" evidence="5">
    <location>
        <begin position="244"/>
        <end position="264"/>
    </location>
</feature>
<evidence type="ECO:0000256" key="1">
    <source>
        <dbReference type="ARBA" id="ARBA00004141"/>
    </source>
</evidence>
<keyword evidence="2 5" id="KW-0812">Transmembrane</keyword>
<dbReference type="AlphaFoldDB" id="A0A6G0XD86"/>
<feature type="transmembrane region" description="Helical" evidence="5">
    <location>
        <begin position="326"/>
        <end position="352"/>
    </location>
</feature>
<dbReference type="PANTHER" id="PTHR43243:SF82">
    <property type="entry name" value="CATIONIC AMINO ACID TRANSPORTER C-TERMINAL DOMAIN-CONTAINING PROTEIN"/>
    <property type="match status" value="1"/>
</dbReference>
<name>A0A6G0XD86_9STRA</name>
<dbReference type="Pfam" id="PF13520">
    <property type="entry name" value="AA_permease_2"/>
    <property type="match status" value="1"/>
</dbReference>
<feature type="transmembrane region" description="Helical" evidence="5">
    <location>
        <begin position="550"/>
        <end position="569"/>
    </location>
</feature>
<feature type="transmembrane region" description="Helical" evidence="5">
    <location>
        <begin position="381"/>
        <end position="399"/>
    </location>
</feature>
<dbReference type="InterPro" id="IPR029485">
    <property type="entry name" value="CAT_C"/>
</dbReference>
<dbReference type="VEuPathDB" id="FungiDB:AeMF1_017938"/>
<feature type="transmembrane region" description="Helical" evidence="5">
    <location>
        <begin position="479"/>
        <end position="505"/>
    </location>
</feature>
<feature type="transmembrane region" description="Helical" evidence="5">
    <location>
        <begin position="284"/>
        <end position="306"/>
    </location>
</feature>
<feature type="transmembrane region" description="Helical" evidence="5">
    <location>
        <begin position="52"/>
        <end position="76"/>
    </location>
</feature>
<keyword evidence="8" id="KW-1185">Reference proteome</keyword>
<gene>
    <name evidence="7" type="ORF">Ae201684_005965</name>
</gene>
<dbReference type="PIRSF" id="PIRSF006060">
    <property type="entry name" value="AA_transporter"/>
    <property type="match status" value="1"/>
</dbReference>
<keyword evidence="3 5" id="KW-1133">Transmembrane helix</keyword>